<sequence>MRPSVSATILQPGGDDKRLRRRIQNRLNQRARRFRVKKDKCPPEEFERVPYKVHRWRLGDGDYEPEQAPPQTRDIVLSSAPSHEDDKHDENHSSEFERAASPAASVSTSESTAITTSNPPTQPRQPTPTLPADHLLHLIYSNVFRGLYQNKLVLEALSLFLLPGSSQIAILHSGTIYPTDSIMVPVEPNIPDCLTPIPSQSSLAHSSWIDLIPFPQMRENLITWESCFDHADFVRDLVGGYGNWMTFRPPSCVLDPAVTGRIVLLEGDDDEVTTSRRGFLVWGEPHRAESWEVTPGFLRKWSWAVEGCEGLIESSNRWRMARGEEPMRVSRVVV</sequence>
<feature type="compositionally biased region" description="Basic and acidic residues" evidence="1">
    <location>
        <begin position="82"/>
        <end position="98"/>
    </location>
</feature>
<organism evidence="2 3">
    <name type="scientific">Aspergillus heteromorphus CBS 117.55</name>
    <dbReference type="NCBI Taxonomy" id="1448321"/>
    <lineage>
        <taxon>Eukaryota</taxon>
        <taxon>Fungi</taxon>
        <taxon>Dikarya</taxon>
        <taxon>Ascomycota</taxon>
        <taxon>Pezizomycotina</taxon>
        <taxon>Eurotiomycetes</taxon>
        <taxon>Eurotiomycetidae</taxon>
        <taxon>Eurotiales</taxon>
        <taxon>Aspergillaceae</taxon>
        <taxon>Aspergillus</taxon>
        <taxon>Aspergillus subgen. Circumdati</taxon>
    </lineage>
</organism>
<evidence type="ECO:0000313" key="3">
    <source>
        <dbReference type="Proteomes" id="UP000247233"/>
    </source>
</evidence>
<feature type="compositionally biased region" description="Pro residues" evidence="1">
    <location>
        <begin position="120"/>
        <end position="129"/>
    </location>
</feature>
<feature type="region of interest" description="Disordered" evidence="1">
    <location>
        <begin position="1"/>
        <end position="21"/>
    </location>
</feature>
<reference evidence="2 3" key="1">
    <citation type="submission" date="2016-12" db="EMBL/GenBank/DDBJ databases">
        <title>The genomes of Aspergillus section Nigri reveals drivers in fungal speciation.</title>
        <authorList>
            <consortium name="DOE Joint Genome Institute"/>
            <person name="Vesth T.C."/>
            <person name="Nybo J."/>
            <person name="Theobald S."/>
            <person name="Brandl J."/>
            <person name="Frisvad J.C."/>
            <person name="Nielsen K.F."/>
            <person name="Lyhne E.K."/>
            <person name="Kogle M.E."/>
            <person name="Kuo A."/>
            <person name="Riley R."/>
            <person name="Clum A."/>
            <person name="Nolan M."/>
            <person name="Lipzen A."/>
            <person name="Salamov A."/>
            <person name="Henrissat B."/>
            <person name="Wiebenga A."/>
            <person name="De Vries R.P."/>
            <person name="Grigoriev I.V."/>
            <person name="Mortensen U.H."/>
            <person name="Andersen M.R."/>
            <person name="Baker S.E."/>
        </authorList>
    </citation>
    <scope>NUCLEOTIDE SEQUENCE [LARGE SCALE GENOMIC DNA]</scope>
    <source>
        <strain evidence="2 3">CBS 117.55</strain>
    </source>
</reference>
<accession>A0A317WTT1</accession>
<feature type="region of interest" description="Disordered" evidence="1">
    <location>
        <begin position="80"/>
        <end position="129"/>
    </location>
</feature>
<proteinExistence type="predicted"/>
<keyword evidence="3" id="KW-1185">Reference proteome</keyword>
<gene>
    <name evidence="2" type="ORF">BO70DRAFT_377088</name>
</gene>
<dbReference type="EMBL" id="MSFL01000003">
    <property type="protein sequence ID" value="PWY89823.1"/>
    <property type="molecule type" value="Genomic_DNA"/>
</dbReference>
<protein>
    <recommendedName>
        <fullName evidence="4">BZIP domain-containing protein</fullName>
    </recommendedName>
</protein>
<evidence type="ECO:0000313" key="2">
    <source>
        <dbReference type="EMBL" id="PWY89823.1"/>
    </source>
</evidence>
<feature type="compositionally biased region" description="Polar residues" evidence="1">
    <location>
        <begin position="104"/>
        <end position="114"/>
    </location>
</feature>
<dbReference type="RefSeq" id="XP_025402654.1">
    <property type="nucleotide sequence ID" value="XM_025545168.1"/>
</dbReference>
<dbReference type="PANTHER" id="PTHR38116">
    <property type="entry name" value="CHROMOSOME 7, WHOLE GENOME SHOTGUN SEQUENCE"/>
    <property type="match status" value="1"/>
</dbReference>
<dbReference type="Pfam" id="PF11905">
    <property type="entry name" value="DUF3425"/>
    <property type="match status" value="1"/>
</dbReference>
<dbReference type="Proteomes" id="UP000247233">
    <property type="component" value="Unassembled WGS sequence"/>
</dbReference>
<dbReference type="PANTHER" id="PTHR38116:SF1">
    <property type="entry name" value="BZIP DOMAIN-CONTAINING PROTEIN"/>
    <property type="match status" value="1"/>
</dbReference>
<dbReference type="VEuPathDB" id="FungiDB:BO70DRAFT_377088"/>
<dbReference type="OrthoDB" id="125347at2759"/>
<evidence type="ECO:0008006" key="4">
    <source>
        <dbReference type="Google" id="ProtNLM"/>
    </source>
</evidence>
<evidence type="ECO:0000256" key="1">
    <source>
        <dbReference type="SAM" id="MobiDB-lite"/>
    </source>
</evidence>
<dbReference type="GeneID" id="37067405"/>
<comment type="caution">
    <text evidence="2">The sequence shown here is derived from an EMBL/GenBank/DDBJ whole genome shotgun (WGS) entry which is preliminary data.</text>
</comment>
<name>A0A317WTT1_9EURO</name>
<dbReference type="AlphaFoldDB" id="A0A317WTT1"/>
<dbReference type="InterPro" id="IPR021833">
    <property type="entry name" value="DUF3425"/>
</dbReference>